<evidence type="ECO:0000256" key="1">
    <source>
        <dbReference type="ARBA" id="ARBA00007913"/>
    </source>
</evidence>
<dbReference type="Proteomes" id="UP000186931">
    <property type="component" value="Unassembled WGS sequence"/>
</dbReference>
<comment type="similarity">
    <text evidence="1">Belongs to the DNA2/NAM7 helicase family.</text>
</comment>
<organism evidence="7 8">
    <name type="scientific">Acinetobacter towneri</name>
    <dbReference type="NCBI Taxonomy" id="202956"/>
    <lineage>
        <taxon>Bacteria</taxon>
        <taxon>Pseudomonadati</taxon>
        <taxon>Pseudomonadota</taxon>
        <taxon>Gammaproteobacteria</taxon>
        <taxon>Moraxellales</taxon>
        <taxon>Moraxellaceae</taxon>
        <taxon>Acinetobacter</taxon>
    </lineage>
</organism>
<dbReference type="PANTHER" id="PTHR43788:SF8">
    <property type="entry name" value="DNA-BINDING PROTEIN SMUBP-2"/>
    <property type="match status" value="1"/>
</dbReference>
<evidence type="ECO:0000313" key="8">
    <source>
        <dbReference type="Proteomes" id="UP000186931"/>
    </source>
</evidence>
<feature type="domain" description="AAA+ ATPase" evidence="6">
    <location>
        <begin position="504"/>
        <end position="892"/>
    </location>
</feature>
<evidence type="ECO:0000256" key="4">
    <source>
        <dbReference type="ARBA" id="ARBA00022806"/>
    </source>
</evidence>
<accession>A0A1E8E278</accession>
<keyword evidence="3" id="KW-0378">Hydrolase</keyword>
<dbReference type="InterPro" id="IPR003593">
    <property type="entry name" value="AAA+_ATPase"/>
</dbReference>
<dbReference type="EMBL" id="MKQS01000008">
    <property type="protein sequence ID" value="OFE43782.1"/>
    <property type="molecule type" value="Genomic_DNA"/>
</dbReference>
<dbReference type="PANTHER" id="PTHR43788">
    <property type="entry name" value="DNA2/NAM7 HELICASE FAMILY MEMBER"/>
    <property type="match status" value="1"/>
</dbReference>
<dbReference type="Gene3D" id="3.40.50.300">
    <property type="entry name" value="P-loop containing nucleotide triphosphate hydrolases"/>
    <property type="match status" value="2"/>
</dbReference>
<dbReference type="AlphaFoldDB" id="A0A1E8E278"/>
<dbReference type="STRING" id="202956.BJN41_09960"/>
<dbReference type="InterPro" id="IPR041679">
    <property type="entry name" value="DNA2/NAM7-like_C"/>
</dbReference>
<evidence type="ECO:0000256" key="3">
    <source>
        <dbReference type="ARBA" id="ARBA00022801"/>
    </source>
</evidence>
<dbReference type="GO" id="GO:0005524">
    <property type="term" value="F:ATP binding"/>
    <property type="evidence" value="ECO:0007669"/>
    <property type="project" value="UniProtKB-KW"/>
</dbReference>
<keyword evidence="5" id="KW-0067">ATP-binding</keyword>
<comment type="caution">
    <text evidence="7">The sequence shown here is derived from an EMBL/GenBank/DDBJ whole genome shotgun (WGS) entry which is preliminary data.</text>
</comment>
<reference evidence="7 8" key="1">
    <citation type="submission" date="2016-10" db="EMBL/GenBank/DDBJ databases">
        <title>Genome of airborne Acinetobacter sp. 5-2Ac02 in the hospital environment: Species near to Acinetobacter towneri.</title>
        <authorList>
            <person name="Barbosa B."/>
            <person name="Fernandez-Garcia L."/>
            <person name="Gato E."/>
            <person name="Leao R."/>
            <person name="Albano R."/>
            <person name="Fernandez B."/>
            <person name="Fernandez-Cuenca F."/>
            <person name="Marques E."/>
            <person name="Tomas M."/>
        </authorList>
    </citation>
    <scope>NUCLEOTIDE SEQUENCE [LARGE SCALE GENOMIC DNA]</scope>
    <source>
        <strain evidence="7 8">5-2Ac02</strain>
    </source>
</reference>
<dbReference type="RefSeq" id="WP_070153981.1">
    <property type="nucleotide sequence ID" value="NZ_MKQS01000008.1"/>
</dbReference>
<name>A0A1E8E278_9GAMM</name>
<dbReference type="InterPro" id="IPR047187">
    <property type="entry name" value="SF1_C_Upf1"/>
</dbReference>
<protein>
    <recommendedName>
        <fullName evidence="6">AAA+ ATPase domain-containing protein</fullName>
    </recommendedName>
</protein>
<dbReference type="Pfam" id="PF13087">
    <property type="entry name" value="AAA_12"/>
    <property type="match status" value="1"/>
</dbReference>
<dbReference type="SMART" id="SM00382">
    <property type="entry name" value="AAA"/>
    <property type="match status" value="1"/>
</dbReference>
<evidence type="ECO:0000259" key="6">
    <source>
        <dbReference type="SMART" id="SM00382"/>
    </source>
</evidence>
<dbReference type="GO" id="GO:0016787">
    <property type="term" value="F:hydrolase activity"/>
    <property type="evidence" value="ECO:0007669"/>
    <property type="project" value="UniProtKB-KW"/>
</dbReference>
<keyword evidence="2" id="KW-0547">Nucleotide-binding</keyword>
<dbReference type="SUPFAM" id="SSF52540">
    <property type="entry name" value="P-loop containing nucleoside triphosphate hydrolases"/>
    <property type="match status" value="1"/>
</dbReference>
<evidence type="ECO:0000313" key="7">
    <source>
        <dbReference type="EMBL" id="OFE43782.1"/>
    </source>
</evidence>
<sequence>MRFKQLNIEINHLFWIEPLDSKGISFKQGDLGQLRLSSRTGQLQLVIHGKLFTITLREPILFNEIVLGFDRANANLIEISRVHQQKDWPKDSVQLELAMVSFNGSEIELGPIDIVLDPRTLEQAKSVGLGESFETIQVALEQYCSFSLSDELEQQYAIVMLGESALDQLKYIEKNEDNHNLTNKEPQQKIKNGLVLLGNNLQLAVQQYSAVDFDYLGVRKLVSRACSTSTRALRLVRLQLSFSEQQKQVASLASQQMRKIITNQKGYLATWDKYGSTEGEQLLKRAREIGCIEVMPEQCEVYGAFGRQMSIYLNRDLRTLLTTQDALLMMSPETSVPYLEDPEMDWQTFSSQLLEDYKQKKGFDSNLSNWDQQSNSVSTDAEYQDNVASVANEPSQILKIVKVEQNRLIVEGVDIPSTKMIIVQSIMGDQVQIERRMAARNAIIEGKSAMPHLGLLIEEDARLPSGRVQRPEIKPLSSFVKTKIFPKNPPTKTQEKAIKLALNTPDIMIIQGPPGTGKTTVITAIIERLNQELDKSKSIQGDILVSGYQHDAVENLLNRLSVNDLPAIKFGQRSGEKEQNNATDIKLDEWRLKTVGNIYQHVPELKESIAYLQLENEAIAYATTPSDSAALRLVNKAKALLIGIPNSAELISLLKILGTELNSQHLGESDGIRFLRALRLSKPAFKDDGVQRVAALMAWLDEEEITIEKKYLDILQQAMIWQPKNNLDFLPQLKEVKQQLLKQFTPRPQLKRNLAREDVKLAIQRTLDLLQDRSRNESKNRALIDYLSDLEGNPHLVQEALAEYNLVYGATTGQSEGEVIRRFKSKSGDGKGYLQYSTVIIDEAARASPRDLMIPMVQAKDRIILVGDHRQLPHIVDEALLQQMEQESDDIHEDIKEKFNQHITSSMFQYLFHRAKQLEQQDGIPRTITLDAQYRSHPLLGQFASDQFYKLYGEGYESPLPASKFSHQLEGIENKAAIWIDAPARLGNEDRNASKSRFRKAEAEMIAKKLKQWIDSEQGKNLSFGVISFYKAQVNEVMKALAKYQITEQDEAGNYVVTKHYQMLFDHAGKPIEERLRIGTVDSFQGMEFDVVFLSMVRSQSQNSQFLKDRNFSAKQQEQVFGHLMSKNRLCVSVTRQKKALILVGDSQLIQAPIAEQSVPELKAFYELCKNHAQGVLLT</sequence>
<dbReference type="Pfam" id="PF13086">
    <property type="entry name" value="AAA_11"/>
    <property type="match status" value="1"/>
</dbReference>
<dbReference type="InterPro" id="IPR050534">
    <property type="entry name" value="Coronavir_polyprotein_1ab"/>
</dbReference>
<dbReference type="GO" id="GO:0043139">
    <property type="term" value="F:5'-3' DNA helicase activity"/>
    <property type="evidence" value="ECO:0007669"/>
    <property type="project" value="TreeGrafter"/>
</dbReference>
<gene>
    <name evidence="7" type="ORF">BJN41_09960</name>
</gene>
<dbReference type="CDD" id="cd18808">
    <property type="entry name" value="SF1_C_Upf1"/>
    <property type="match status" value="1"/>
</dbReference>
<evidence type="ECO:0000256" key="2">
    <source>
        <dbReference type="ARBA" id="ARBA00022741"/>
    </source>
</evidence>
<dbReference type="InterPro" id="IPR041677">
    <property type="entry name" value="DNA2/NAM7_AAA_11"/>
</dbReference>
<keyword evidence="4" id="KW-0347">Helicase</keyword>
<dbReference type="InterPro" id="IPR027417">
    <property type="entry name" value="P-loop_NTPase"/>
</dbReference>
<evidence type="ECO:0000256" key="5">
    <source>
        <dbReference type="ARBA" id="ARBA00022840"/>
    </source>
</evidence>
<proteinExistence type="inferred from homology"/>